<proteinExistence type="predicted"/>
<protein>
    <submittedName>
        <fullName evidence="2">Uncharacterized protein</fullName>
    </submittedName>
</protein>
<evidence type="ECO:0000313" key="4">
    <source>
        <dbReference type="Proteomes" id="UP000077755"/>
    </source>
</evidence>
<dbReference type="Gramene" id="KZM87956">
    <property type="protein sequence ID" value="KZM87956"/>
    <property type="gene ID" value="DCAR_025057"/>
</dbReference>
<feature type="region of interest" description="Disordered" evidence="1">
    <location>
        <begin position="151"/>
        <end position="171"/>
    </location>
</feature>
<evidence type="ECO:0000256" key="1">
    <source>
        <dbReference type="SAM" id="MobiDB-lite"/>
    </source>
</evidence>
<evidence type="ECO:0000313" key="3">
    <source>
        <dbReference type="EMBL" id="WOH09297.1"/>
    </source>
</evidence>
<dbReference type="InterPro" id="IPR038765">
    <property type="entry name" value="Papain-like_cys_pep_sf"/>
</dbReference>
<accession>A0A164TTY4</accession>
<dbReference type="EMBL" id="CP093349">
    <property type="protein sequence ID" value="WOH09297.1"/>
    <property type="molecule type" value="Genomic_DNA"/>
</dbReference>
<evidence type="ECO:0000313" key="2">
    <source>
        <dbReference type="EMBL" id="KZM87956.1"/>
    </source>
</evidence>
<sequence>MSCCFFMKPDIDALEVKTNMDAQEVKPLDLWKEYNLMNASFGRFRLLVLVAYTALRYGVTMMGTVFATPKFQDYRGGIIEMEGHVYLDMPHSISIVGMDRIRRCFKIQNSYRDWGVEVEGESVGWIRYELVFDILQAGYVYEDIPLQRHGPGGSDGPCGSGSGPRGSGSGRGEVIRCWVELM</sequence>
<keyword evidence="4" id="KW-1185">Reference proteome</keyword>
<reference evidence="2" key="1">
    <citation type="journal article" date="2016" name="Nat. Genet.">
        <title>A high-quality carrot genome assembly provides new insights into carotenoid accumulation and asterid genome evolution.</title>
        <authorList>
            <person name="Iorizzo M."/>
            <person name="Ellison S."/>
            <person name="Senalik D."/>
            <person name="Zeng P."/>
            <person name="Satapoomin P."/>
            <person name="Huang J."/>
            <person name="Bowman M."/>
            <person name="Iovene M."/>
            <person name="Sanseverino W."/>
            <person name="Cavagnaro P."/>
            <person name="Yildiz M."/>
            <person name="Macko-Podgorni A."/>
            <person name="Moranska E."/>
            <person name="Grzebelus E."/>
            <person name="Grzebelus D."/>
            <person name="Ashrafi H."/>
            <person name="Zheng Z."/>
            <person name="Cheng S."/>
            <person name="Spooner D."/>
            <person name="Van Deynze A."/>
            <person name="Simon P."/>
        </authorList>
    </citation>
    <scope>NUCLEOTIDE SEQUENCE [LARGE SCALE GENOMIC DNA]</scope>
    <source>
        <tissue evidence="2">Leaf</tissue>
    </source>
</reference>
<dbReference type="Proteomes" id="UP000077755">
    <property type="component" value="Chromosome 7"/>
</dbReference>
<dbReference type="EMBL" id="LNRQ01000007">
    <property type="protein sequence ID" value="KZM87956.1"/>
    <property type="molecule type" value="Genomic_DNA"/>
</dbReference>
<dbReference type="SUPFAM" id="SSF54001">
    <property type="entry name" value="Cysteine proteinases"/>
    <property type="match status" value="1"/>
</dbReference>
<gene>
    <name evidence="2" type="ORF">DCAR_025057</name>
    <name evidence="3" type="ORF">DCAR_0728753</name>
</gene>
<reference evidence="3" key="2">
    <citation type="submission" date="2022-03" db="EMBL/GenBank/DDBJ databases">
        <title>Draft title - Genomic analysis of global carrot germplasm unveils the trajectory of domestication and the origin of high carotenoid orange carrot.</title>
        <authorList>
            <person name="Iorizzo M."/>
            <person name="Ellison S."/>
            <person name="Senalik D."/>
            <person name="Macko-Podgorni A."/>
            <person name="Grzebelus D."/>
            <person name="Bostan H."/>
            <person name="Rolling W."/>
            <person name="Curaba J."/>
            <person name="Simon P."/>
        </authorList>
    </citation>
    <scope>NUCLEOTIDE SEQUENCE</scope>
    <source>
        <tissue evidence="3">Leaf</tissue>
    </source>
</reference>
<organism evidence="2">
    <name type="scientific">Daucus carota subsp. sativus</name>
    <name type="common">Carrot</name>
    <dbReference type="NCBI Taxonomy" id="79200"/>
    <lineage>
        <taxon>Eukaryota</taxon>
        <taxon>Viridiplantae</taxon>
        <taxon>Streptophyta</taxon>
        <taxon>Embryophyta</taxon>
        <taxon>Tracheophyta</taxon>
        <taxon>Spermatophyta</taxon>
        <taxon>Magnoliopsida</taxon>
        <taxon>eudicotyledons</taxon>
        <taxon>Gunneridae</taxon>
        <taxon>Pentapetalae</taxon>
        <taxon>asterids</taxon>
        <taxon>campanulids</taxon>
        <taxon>Apiales</taxon>
        <taxon>Apiaceae</taxon>
        <taxon>Apioideae</taxon>
        <taxon>Scandiceae</taxon>
        <taxon>Daucinae</taxon>
        <taxon>Daucus</taxon>
        <taxon>Daucus sect. Daucus</taxon>
    </lineage>
</organism>
<dbReference type="AlphaFoldDB" id="A0A164TTY4"/>
<name>A0A164TTY4_DAUCS</name>